<feature type="region of interest" description="Disordered" evidence="5">
    <location>
        <begin position="436"/>
        <end position="469"/>
    </location>
</feature>
<dbReference type="InterPro" id="IPR007016">
    <property type="entry name" value="O-antigen_ligase-rel_domated"/>
</dbReference>
<keyword evidence="9" id="KW-1185">Reference proteome</keyword>
<dbReference type="Pfam" id="PF04932">
    <property type="entry name" value="Wzy_C"/>
    <property type="match status" value="1"/>
</dbReference>
<feature type="transmembrane region" description="Helical" evidence="6">
    <location>
        <begin position="47"/>
        <end position="71"/>
    </location>
</feature>
<dbReference type="InterPro" id="IPR051533">
    <property type="entry name" value="WaaL-like"/>
</dbReference>
<evidence type="ECO:0000256" key="3">
    <source>
        <dbReference type="ARBA" id="ARBA00022989"/>
    </source>
</evidence>
<evidence type="ECO:0000313" key="8">
    <source>
        <dbReference type="EMBL" id="GAA1917107.1"/>
    </source>
</evidence>
<feature type="compositionally biased region" description="Low complexity" evidence="5">
    <location>
        <begin position="436"/>
        <end position="446"/>
    </location>
</feature>
<keyword evidence="2 6" id="KW-0812">Transmembrane</keyword>
<dbReference type="PANTHER" id="PTHR37422:SF13">
    <property type="entry name" value="LIPOPOLYSACCHARIDE BIOSYNTHESIS PROTEIN PA4999-RELATED"/>
    <property type="match status" value="1"/>
</dbReference>
<evidence type="ECO:0000313" key="9">
    <source>
        <dbReference type="Proteomes" id="UP001501612"/>
    </source>
</evidence>
<dbReference type="EMBL" id="BAAAMY010000004">
    <property type="protein sequence ID" value="GAA1917107.1"/>
    <property type="molecule type" value="Genomic_DNA"/>
</dbReference>
<feature type="transmembrane region" description="Helical" evidence="6">
    <location>
        <begin position="396"/>
        <end position="415"/>
    </location>
</feature>
<proteinExistence type="predicted"/>
<feature type="transmembrane region" description="Helical" evidence="6">
    <location>
        <begin position="83"/>
        <end position="106"/>
    </location>
</feature>
<feature type="transmembrane region" description="Helical" evidence="6">
    <location>
        <begin position="212"/>
        <end position="230"/>
    </location>
</feature>
<dbReference type="PANTHER" id="PTHR37422">
    <property type="entry name" value="TEICHURONIC ACID BIOSYNTHESIS PROTEIN TUAE"/>
    <property type="match status" value="1"/>
</dbReference>
<keyword evidence="3 6" id="KW-1133">Transmembrane helix</keyword>
<gene>
    <name evidence="8" type="ORF">GCM10009737_18220</name>
</gene>
<evidence type="ECO:0000256" key="6">
    <source>
        <dbReference type="SAM" id="Phobius"/>
    </source>
</evidence>
<evidence type="ECO:0000256" key="2">
    <source>
        <dbReference type="ARBA" id="ARBA00022692"/>
    </source>
</evidence>
<evidence type="ECO:0000256" key="5">
    <source>
        <dbReference type="SAM" id="MobiDB-lite"/>
    </source>
</evidence>
<sequence length="469" mass="49949">MTVTPLGRTAPLPATPARSAATRDDHAAAVVRTAARPLSALLLGYPLWWALGVQIPLWPVAALPLLAWMLVNRRQVALPPGYGVLLLLLGWMVVSGLMLSSARYAAAYSLRLTLYVSVAVMGVFVWNALHRGLERQRVLNWLLLVWGVAVVLALPGLFVAPLEFTSPFGAALRAVGINDPYITALTRPRLIEFDALYQTARPSALFPYTNDWGAAMGILTPVAVHGVVTARTTRRRVGLGLLLALSAAPILVSVNRGAWVSIGVAVAYVLVLRLLSGRPRVLLGVLAGAGVVLALVVSLPGLRDLLTNRFENSNVSTRETLYQASWGLALRSPVFGWGSPQSSEGLADSNNVSIGTHGQLWTTLVSQGIVGAALLLATVAAIWWHSRPARTTSPDLWLHATGVVLVVQTAFYDILPVPLATALFALAVCAAGRRTAAPAGPAPARTIPDLPDAGRPHRAARRPERTPAR</sequence>
<comment type="caution">
    <text evidence="8">The sequence shown here is derived from an EMBL/GenBank/DDBJ whole genome shotgun (WGS) entry which is preliminary data.</text>
</comment>
<evidence type="ECO:0000256" key="1">
    <source>
        <dbReference type="ARBA" id="ARBA00004141"/>
    </source>
</evidence>
<accession>A0ABN2PCF0</accession>
<feature type="transmembrane region" description="Helical" evidence="6">
    <location>
        <begin position="282"/>
        <end position="302"/>
    </location>
</feature>
<comment type="subcellular location">
    <subcellularLocation>
        <location evidence="1">Membrane</location>
        <topology evidence="1">Multi-pass membrane protein</topology>
    </subcellularLocation>
</comment>
<feature type="transmembrane region" description="Helical" evidence="6">
    <location>
        <begin position="141"/>
        <end position="160"/>
    </location>
</feature>
<evidence type="ECO:0000256" key="4">
    <source>
        <dbReference type="ARBA" id="ARBA00023136"/>
    </source>
</evidence>
<protein>
    <recommendedName>
        <fullName evidence="7">O-antigen ligase-related domain-containing protein</fullName>
    </recommendedName>
</protein>
<feature type="transmembrane region" description="Helical" evidence="6">
    <location>
        <begin position="364"/>
        <end position="384"/>
    </location>
</feature>
<feature type="domain" description="O-antigen ligase-related" evidence="7">
    <location>
        <begin position="242"/>
        <end position="376"/>
    </location>
</feature>
<feature type="transmembrane region" description="Helical" evidence="6">
    <location>
        <begin position="112"/>
        <end position="129"/>
    </location>
</feature>
<reference evidence="8 9" key="1">
    <citation type="journal article" date="2019" name="Int. J. Syst. Evol. Microbiol.">
        <title>The Global Catalogue of Microorganisms (GCM) 10K type strain sequencing project: providing services to taxonomists for standard genome sequencing and annotation.</title>
        <authorList>
            <consortium name="The Broad Institute Genomics Platform"/>
            <consortium name="The Broad Institute Genome Sequencing Center for Infectious Disease"/>
            <person name="Wu L."/>
            <person name="Ma J."/>
        </authorList>
    </citation>
    <scope>NUCLEOTIDE SEQUENCE [LARGE SCALE GENOMIC DNA]</scope>
    <source>
        <strain evidence="8 9">JCM 14046</strain>
    </source>
</reference>
<keyword evidence="4 6" id="KW-0472">Membrane</keyword>
<feature type="region of interest" description="Disordered" evidence="5">
    <location>
        <begin position="1"/>
        <end position="20"/>
    </location>
</feature>
<dbReference type="RefSeq" id="WP_344006342.1">
    <property type="nucleotide sequence ID" value="NZ_BAAAMY010000004.1"/>
</dbReference>
<evidence type="ECO:0000259" key="7">
    <source>
        <dbReference type="Pfam" id="PF04932"/>
    </source>
</evidence>
<feature type="transmembrane region" description="Helical" evidence="6">
    <location>
        <begin position="237"/>
        <end position="252"/>
    </location>
</feature>
<organism evidence="8 9">
    <name type="scientific">Nocardioides lentus</name>
    <dbReference type="NCBI Taxonomy" id="338077"/>
    <lineage>
        <taxon>Bacteria</taxon>
        <taxon>Bacillati</taxon>
        <taxon>Actinomycetota</taxon>
        <taxon>Actinomycetes</taxon>
        <taxon>Propionibacteriales</taxon>
        <taxon>Nocardioidaceae</taxon>
        <taxon>Nocardioides</taxon>
    </lineage>
</organism>
<name>A0ABN2PCF0_9ACTN</name>
<dbReference type="Proteomes" id="UP001501612">
    <property type="component" value="Unassembled WGS sequence"/>
</dbReference>